<evidence type="ECO:0000259" key="2">
    <source>
        <dbReference type="Pfam" id="PF20419"/>
    </source>
</evidence>
<dbReference type="RefSeq" id="WP_130483216.1">
    <property type="nucleotide sequence ID" value="NZ_SGWV01000011.1"/>
</dbReference>
<accession>A0A4Q7LDT3</accession>
<dbReference type="Pfam" id="PF20419">
    <property type="entry name" value="DUF6701"/>
    <property type="match status" value="1"/>
</dbReference>
<protein>
    <submittedName>
        <fullName evidence="3">MSHA biogenesis protein MshQ</fullName>
    </submittedName>
</protein>
<dbReference type="Proteomes" id="UP000293433">
    <property type="component" value="Unassembled WGS sequence"/>
</dbReference>
<dbReference type="SUPFAM" id="SSF49899">
    <property type="entry name" value="Concanavalin A-like lectins/glucanases"/>
    <property type="match status" value="1"/>
</dbReference>
<gene>
    <name evidence="3" type="ORF">EV685_3415</name>
</gene>
<dbReference type="Gene3D" id="2.60.120.200">
    <property type="match status" value="1"/>
</dbReference>
<dbReference type="OrthoDB" id="9790247at2"/>
<proteinExistence type="predicted"/>
<keyword evidence="1" id="KW-0732">Signal</keyword>
<dbReference type="EMBL" id="SGWV01000011">
    <property type="protein sequence ID" value="RZS52224.1"/>
    <property type="molecule type" value="Genomic_DNA"/>
</dbReference>
<organism evidence="3 4">
    <name type="scientific">Sphaerotilus mobilis</name>
    <dbReference type="NCBI Taxonomy" id="47994"/>
    <lineage>
        <taxon>Bacteria</taxon>
        <taxon>Pseudomonadati</taxon>
        <taxon>Pseudomonadota</taxon>
        <taxon>Betaproteobacteria</taxon>
        <taxon>Burkholderiales</taxon>
        <taxon>Sphaerotilaceae</taxon>
        <taxon>Sphaerotilus</taxon>
    </lineage>
</organism>
<dbReference type="InterPro" id="IPR046524">
    <property type="entry name" value="DUF6701"/>
</dbReference>
<dbReference type="InterPro" id="IPR013320">
    <property type="entry name" value="ConA-like_dom_sf"/>
</dbReference>
<evidence type="ECO:0000313" key="3">
    <source>
        <dbReference type="EMBL" id="RZS52224.1"/>
    </source>
</evidence>
<feature type="signal peptide" evidence="1">
    <location>
        <begin position="1"/>
        <end position="29"/>
    </location>
</feature>
<feature type="chain" id="PRO_5020392885" evidence="1">
    <location>
        <begin position="30"/>
        <end position="1137"/>
    </location>
</feature>
<name>A0A4Q7LDT3_9BURK</name>
<reference evidence="3 4" key="1">
    <citation type="submission" date="2019-02" db="EMBL/GenBank/DDBJ databases">
        <title>Genomic Encyclopedia of Type Strains, Phase IV (KMG-IV): sequencing the most valuable type-strain genomes for metagenomic binning, comparative biology and taxonomic classification.</title>
        <authorList>
            <person name="Goeker M."/>
        </authorList>
    </citation>
    <scope>NUCLEOTIDE SEQUENCE [LARGE SCALE GENOMIC DNA]</scope>
    <source>
        <strain evidence="3 4">DSM 10617</strain>
    </source>
</reference>
<evidence type="ECO:0000256" key="1">
    <source>
        <dbReference type="SAM" id="SignalP"/>
    </source>
</evidence>
<comment type="caution">
    <text evidence="3">The sequence shown here is derived from an EMBL/GenBank/DDBJ whole genome shotgun (WGS) entry which is preliminary data.</text>
</comment>
<feature type="domain" description="DUF6701" evidence="2">
    <location>
        <begin position="576"/>
        <end position="1124"/>
    </location>
</feature>
<evidence type="ECO:0000313" key="4">
    <source>
        <dbReference type="Proteomes" id="UP000293433"/>
    </source>
</evidence>
<dbReference type="AlphaFoldDB" id="A0A4Q7LDT3"/>
<dbReference type="Pfam" id="PF13385">
    <property type="entry name" value="Laminin_G_3"/>
    <property type="match status" value="1"/>
</dbReference>
<sequence>MTAWLIRLFGRLAQGLLLAGLGLAGAAHAATYSYRSDSFVWETATQAVRWTGGCTSYAGDDDQSTITFTGGFTFPFAGTAYGSVRVLSNGGLQFGADTGFFRSYSNTAFPIGKPGSAGGGCPATDTTRVLMAYWADLDPGRSGSGGVTWEQKGTAPQRYVVVSWNNVFQYNTSTPYTFQIILFENGEFKFQYGNANASGSNATIGVQVDTSDYTQYSYNSGYNANGTAIRWYVPSDTPDRVAEYRFDETSAWSGTIGEVRDSSGNRNHGLRVGSASVQDSGRVCRRANIPLNTTTAISAVDTSLDVDTAIGSSGTLSFWYRANTVWASGTAGMLMSATTLAGRPFHLQRTATGALQFVVSDSNGTQLQATTSAQVVLAGAWTHVAVTWSLLSGTNNTQSTTRIYLNGLQAAVASNKTNGQLDPSLASLYVGDNRSAVTPSGATANSANGQIDELRVSNYELGVAEIALDLVQTHLCTPPLHHLELRHASGTGLTCAADSIEVVACEDAACARPYTAGLIGTLSSSHVATVWSDGASFSIAPGASSTRVAMQLPVAGTTTLGMASSLPEAQSAATCNFGSPTCAYSAADVGLQVSLTNHVAGVDAPVTLRAVRRADNASVCVAALANTVRSLTTRCRYVNPPSGTLAARVNDQPLNASGNASAACDGNGQLLNLRFDAQGVATARLSYPDAGQIELLFGLTGAAGDALAAAGLSGSANVIAAPSVLAIDNLPSGPIVAGAAFPARVRALNAAGAVMPNFGREAPAPSVALSAVRAAPTGSGAVDGVFSGSLGAFSGGIASASNLSWSEVGRIDLNVALDNYLGSGLDVLGSTGTAGTIGRFVPQRLALSATPSCGAWSYAGQPFAVTVQALNAAGALTRNYDGSSLTTPNLAQRVSLSEVGGLGGGHLVNGSIAASSFRAGIATVSGSAAPAYAYTDKLTAPRSVVLRGSDADGVSSAPVGGVGSDPVMALRSGRLRISNAYGSDRQPLELTLQVDHWSGRSWVPSSDDHCTVMPTAAIARSTPRSHRGGSANWTAAVQSISLSGGQGKLRLAPPSPRGTGTVDIAINLGHSTSDASCVASPGGSFGAIASSTGAGLPWLRSRTGSCSSGFDRDPSARASFGVYSPESRLTTQVREVD</sequence>
<keyword evidence="4" id="KW-1185">Reference proteome</keyword>